<dbReference type="InterPro" id="IPR013525">
    <property type="entry name" value="ABC2_TM"/>
</dbReference>
<dbReference type="EMBL" id="BAABDL010000078">
    <property type="protein sequence ID" value="GAA4070287.1"/>
    <property type="molecule type" value="Genomic_DNA"/>
</dbReference>
<feature type="transmembrane region" description="Helical" evidence="5">
    <location>
        <begin position="184"/>
        <end position="206"/>
    </location>
</feature>
<dbReference type="Proteomes" id="UP001501734">
    <property type="component" value="Unassembled WGS sequence"/>
</dbReference>
<keyword evidence="2 5" id="KW-0812">Transmembrane</keyword>
<dbReference type="RefSeq" id="WP_344911857.1">
    <property type="nucleotide sequence ID" value="NZ_BAABDL010000078.1"/>
</dbReference>
<keyword evidence="4 5" id="KW-0472">Membrane</keyword>
<keyword evidence="3 5" id="KW-1133">Transmembrane helix</keyword>
<feature type="domain" description="ABC-2 type transporter transmembrane" evidence="6">
    <location>
        <begin position="79"/>
        <end position="250"/>
    </location>
</feature>
<feature type="transmembrane region" description="Helical" evidence="5">
    <location>
        <begin position="153"/>
        <end position="177"/>
    </location>
</feature>
<accession>A0ABP7VM49</accession>
<dbReference type="PANTHER" id="PTHR43471">
    <property type="entry name" value="ABC TRANSPORTER PERMEASE"/>
    <property type="match status" value="1"/>
</dbReference>
<feature type="transmembrane region" description="Helical" evidence="5">
    <location>
        <begin position="230"/>
        <end position="252"/>
    </location>
</feature>
<sequence length="258" mass="28887">MSQFLTVFKKECLESWRNFSWIWVPIVFILISIMDPITYHFLPKLMEAVDEIPEGMIFEIPEIPAADAVMMALIQVSSIGILIVILLTMGTIAGERKSGIAELILVKPVNHITYILAKWFAKFVLFFVAFTIGMLLNWYYVNLLFGDVGLTELIYLILFYSLWIMFAISLTIFFSTIFKGPGPVAGISIGVLIGMSVVGGIVSRWLPWFPNQLSTYINDLLISGKISTDLWGTAGVTVALSIILLTGSFLIFKNKKVL</sequence>
<organism evidence="7 8">
    <name type="scientific">Amphibacillus indicireducens</name>
    <dbReference type="NCBI Taxonomy" id="1076330"/>
    <lineage>
        <taxon>Bacteria</taxon>
        <taxon>Bacillati</taxon>
        <taxon>Bacillota</taxon>
        <taxon>Bacilli</taxon>
        <taxon>Bacillales</taxon>
        <taxon>Bacillaceae</taxon>
        <taxon>Amphibacillus</taxon>
    </lineage>
</organism>
<name>A0ABP7VM49_9BACI</name>
<comment type="caution">
    <text evidence="7">The sequence shown here is derived from an EMBL/GenBank/DDBJ whole genome shotgun (WGS) entry which is preliminary data.</text>
</comment>
<evidence type="ECO:0000256" key="2">
    <source>
        <dbReference type="ARBA" id="ARBA00022692"/>
    </source>
</evidence>
<gene>
    <name evidence="7" type="ORF">GCM10022410_15100</name>
</gene>
<evidence type="ECO:0000256" key="4">
    <source>
        <dbReference type="ARBA" id="ARBA00023136"/>
    </source>
</evidence>
<evidence type="ECO:0000256" key="1">
    <source>
        <dbReference type="ARBA" id="ARBA00004141"/>
    </source>
</evidence>
<keyword evidence="8" id="KW-1185">Reference proteome</keyword>
<dbReference type="Pfam" id="PF12698">
    <property type="entry name" value="ABC2_membrane_3"/>
    <property type="match status" value="1"/>
</dbReference>
<feature type="transmembrane region" description="Helical" evidence="5">
    <location>
        <begin position="119"/>
        <end position="141"/>
    </location>
</feature>
<protein>
    <submittedName>
        <fullName evidence="7">ABC transporter permease</fullName>
    </submittedName>
</protein>
<feature type="transmembrane region" description="Helical" evidence="5">
    <location>
        <begin position="68"/>
        <end position="88"/>
    </location>
</feature>
<evidence type="ECO:0000256" key="3">
    <source>
        <dbReference type="ARBA" id="ARBA00022989"/>
    </source>
</evidence>
<evidence type="ECO:0000313" key="7">
    <source>
        <dbReference type="EMBL" id="GAA4070287.1"/>
    </source>
</evidence>
<reference evidence="8" key="1">
    <citation type="journal article" date="2019" name="Int. J. Syst. Evol. Microbiol.">
        <title>The Global Catalogue of Microorganisms (GCM) 10K type strain sequencing project: providing services to taxonomists for standard genome sequencing and annotation.</title>
        <authorList>
            <consortium name="The Broad Institute Genomics Platform"/>
            <consortium name="The Broad Institute Genome Sequencing Center for Infectious Disease"/>
            <person name="Wu L."/>
            <person name="Ma J."/>
        </authorList>
    </citation>
    <scope>NUCLEOTIDE SEQUENCE [LARGE SCALE GENOMIC DNA]</scope>
    <source>
        <strain evidence="8">JCM 17250</strain>
    </source>
</reference>
<evidence type="ECO:0000313" key="8">
    <source>
        <dbReference type="Proteomes" id="UP001501734"/>
    </source>
</evidence>
<proteinExistence type="predicted"/>
<comment type="subcellular location">
    <subcellularLocation>
        <location evidence="1">Membrane</location>
        <topology evidence="1">Multi-pass membrane protein</topology>
    </subcellularLocation>
</comment>
<evidence type="ECO:0000256" key="5">
    <source>
        <dbReference type="SAM" id="Phobius"/>
    </source>
</evidence>
<feature type="transmembrane region" description="Helical" evidence="5">
    <location>
        <begin position="21"/>
        <end position="42"/>
    </location>
</feature>
<evidence type="ECO:0000259" key="6">
    <source>
        <dbReference type="Pfam" id="PF12698"/>
    </source>
</evidence>